<dbReference type="EMBL" id="MN740355">
    <property type="protein sequence ID" value="QHU02147.1"/>
    <property type="molecule type" value="Genomic_DNA"/>
</dbReference>
<name>A0A6C0JC59_9ZZZZ</name>
<evidence type="ECO:0000256" key="1">
    <source>
        <dbReference type="SAM" id="MobiDB-lite"/>
    </source>
</evidence>
<feature type="region of interest" description="Disordered" evidence="1">
    <location>
        <begin position="47"/>
        <end position="107"/>
    </location>
</feature>
<sequence length="245" mass="26868">MKLTKLHLFLMIIVVLLLSTLGFSIKEYFESGPGDSQDAMNNQIEKRTDSQGEDPALKGGSNYDPFRNADTSDTIRNADTSDTLRNADTSDTLRNADTSDPLNDNDYSKTIAGLEDIVVPGRGTEVTRHHKDNGKHTPGAHGSSKGNYKEQLETEERRRTSNDDIDMSKYILKSEIVPPVCPKCPDSKTCPGLARQKPCPSCPPCGRCPEPAFECKKVPNYSAVNSSNSGGLLPMPRLNSFAQFN</sequence>
<protein>
    <submittedName>
        <fullName evidence="2">Uncharacterized protein</fullName>
    </submittedName>
</protein>
<reference evidence="2" key="1">
    <citation type="journal article" date="2020" name="Nature">
        <title>Giant virus diversity and host interactions through global metagenomics.</title>
        <authorList>
            <person name="Schulz F."/>
            <person name="Roux S."/>
            <person name="Paez-Espino D."/>
            <person name="Jungbluth S."/>
            <person name="Walsh D.A."/>
            <person name="Denef V.J."/>
            <person name="McMahon K.D."/>
            <person name="Konstantinidis K.T."/>
            <person name="Eloe-Fadrosh E.A."/>
            <person name="Kyrpides N.C."/>
            <person name="Woyke T."/>
        </authorList>
    </citation>
    <scope>NUCLEOTIDE SEQUENCE</scope>
    <source>
        <strain evidence="2">GVMAG-M-3300025880-75</strain>
    </source>
</reference>
<feature type="region of interest" description="Disordered" evidence="1">
    <location>
        <begin position="125"/>
        <end position="164"/>
    </location>
</feature>
<feature type="compositionally biased region" description="Polar residues" evidence="1">
    <location>
        <begin position="69"/>
        <end position="102"/>
    </location>
</feature>
<proteinExistence type="predicted"/>
<dbReference type="AlphaFoldDB" id="A0A6C0JC59"/>
<feature type="compositionally biased region" description="Basic and acidic residues" evidence="1">
    <location>
        <begin position="147"/>
        <end position="162"/>
    </location>
</feature>
<organism evidence="2">
    <name type="scientific">viral metagenome</name>
    <dbReference type="NCBI Taxonomy" id="1070528"/>
    <lineage>
        <taxon>unclassified sequences</taxon>
        <taxon>metagenomes</taxon>
        <taxon>organismal metagenomes</taxon>
    </lineage>
</organism>
<accession>A0A6C0JC59</accession>
<evidence type="ECO:0000313" key="2">
    <source>
        <dbReference type="EMBL" id="QHU02147.1"/>
    </source>
</evidence>